<reference evidence="2 3" key="1">
    <citation type="journal article" date="2016" name="Nat. Commun.">
        <title>Thousands of microbial genomes shed light on interconnected biogeochemical processes in an aquifer system.</title>
        <authorList>
            <person name="Anantharaman K."/>
            <person name="Brown C.T."/>
            <person name="Hug L.A."/>
            <person name="Sharon I."/>
            <person name="Castelle C.J."/>
            <person name="Probst A.J."/>
            <person name="Thomas B.C."/>
            <person name="Singh A."/>
            <person name="Wilkins M.J."/>
            <person name="Karaoz U."/>
            <person name="Brodie E.L."/>
            <person name="Williams K.H."/>
            <person name="Hubbard S.S."/>
            <person name="Banfield J.F."/>
        </authorList>
    </citation>
    <scope>NUCLEOTIDE SEQUENCE [LARGE SCALE GENOMIC DNA]</scope>
</reference>
<dbReference type="Pfam" id="PF09359">
    <property type="entry name" value="VTC"/>
    <property type="match status" value="1"/>
</dbReference>
<dbReference type="CDD" id="cd07750">
    <property type="entry name" value="PolyPPase_VTC_like"/>
    <property type="match status" value="1"/>
</dbReference>
<evidence type="ECO:0000313" key="2">
    <source>
        <dbReference type="EMBL" id="OGZ55619.1"/>
    </source>
</evidence>
<feature type="domain" description="VTC" evidence="1">
    <location>
        <begin position="7"/>
        <end position="229"/>
    </location>
</feature>
<protein>
    <recommendedName>
        <fullName evidence="1">VTC domain-containing protein</fullName>
    </recommendedName>
</protein>
<evidence type="ECO:0000313" key="3">
    <source>
        <dbReference type="Proteomes" id="UP000177954"/>
    </source>
</evidence>
<gene>
    <name evidence="2" type="ORF">A3J04_00660</name>
</gene>
<dbReference type="AlphaFoldDB" id="A0A1G2GZQ4"/>
<dbReference type="Proteomes" id="UP000177954">
    <property type="component" value="Unassembled WGS sequence"/>
</dbReference>
<dbReference type="Gene3D" id="3.20.100.30">
    <property type="entry name" value="VTC, catalytic tunnel domain"/>
    <property type="match status" value="1"/>
</dbReference>
<organism evidence="2 3">
    <name type="scientific">Candidatus Ryanbacteria bacterium RIFCSPLOWO2_02_FULL_47_14</name>
    <dbReference type="NCBI Taxonomy" id="1802129"/>
    <lineage>
        <taxon>Bacteria</taxon>
        <taxon>Candidatus Ryaniibacteriota</taxon>
    </lineage>
</organism>
<accession>A0A1G2GZQ4</accession>
<comment type="caution">
    <text evidence="2">The sequence shown here is derived from an EMBL/GenBank/DDBJ whole genome shotgun (WGS) entry which is preliminary data.</text>
</comment>
<sequence>MEQAFRRYEFKYILDRNTAWAIRAMLFAHGMEHDPSAKRHLSQNYAVTSLYFDSPTMGDYSDKAGGFLQRKKIRIRIYEPRLTENTKEIWLEKKSKHEMLISKIRAPLTHQEYARIIHGDFLETVKNHPVFLPLMAQSMRPVAIVRYVREPLVYPHQQNLRITFDSHIETCKSRDLENQCFMQPVTRGETIMEVKFSHALPYWFRKIQGEFHISRSAFSKYGRSIESLYRYHPIPR</sequence>
<name>A0A1G2GZQ4_9BACT</name>
<dbReference type="InterPro" id="IPR018966">
    <property type="entry name" value="VTC_domain"/>
</dbReference>
<dbReference type="InterPro" id="IPR042267">
    <property type="entry name" value="VTC_sf"/>
</dbReference>
<dbReference type="GO" id="GO:0006799">
    <property type="term" value="P:polyphosphate biosynthetic process"/>
    <property type="evidence" value="ECO:0007669"/>
    <property type="project" value="UniProtKB-ARBA"/>
</dbReference>
<dbReference type="STRING" id="1802129.A3J04_00660"/>
<evidence type="ECO:0000259" key="1">
    <source>
        <dbReference type="Pfam" id="PF09359"/>
    </source>
</evidence>
<dbReference type="EMBL" id="MHNZ01000030">
    <property type="protein sequence ID" value="OGZ55619.1"/>
    <property type="molecule type" value="Genomic_DNA"/>
</dbReference>
<proteinExistence type="predicted"/>